<dbReference type="Proteomes" id="UP000583944">
    <property type="component" value="Unassembled WGS sequence"/>
</dbReference>
<sequence>MKQWEKEEENPQRCRRRIRNESPVGVSDVRRPFPIPLTTALLSSKLRRELQRIWDVTRAPGKLEHEDHADDSHTEEEVVVDVPPFKVGTMEMYRRFPKQYDIFMRRHDCQAVHEYLDSILLSLQQTSATPSDGGNCLAAEGKMSFVRVAEFGCGTGRIASMVSRHPAVGAVYCYDIATPMLRECLINVVCSVAESRQEIRGVCICPSASACVDGNNNNNNNNNNNALETTAAAAAEVCVGNDGVTEKSDGVMLLCARPVSFGDVQQGFLTTHTPCHLVVCAWSLSYVMRAQWGDDRWHAAIDATVAALIGLLDTSGPAALVIIETLGTDTTEPRRNNTLLQRLESEHGFERRWVRTDYNFCDVAEAVRLTRFFFGDSMARRMAEEKRTALPECTGIWTLWRR</sequence>
<dbReference type="VEuPathDB" id="TriTrypDB:ECC02_003485"/>
<dbReference type="VEuPathDB" id="TriTrypDB:BCY84_02278"/>
<dbReference type="AlphaFoldDB" id="A0A7J6YAM5"/>
<accession>A0A7J6YAM5</accession>
<dbReference type="Gene3D" id="3.40.50.150">
    <property type="entry name" value="Vaccinia Virus protein VP39"/>
    <property type="match status" value="1"/>
</dbReference>
<gene>
    <name evidence="1" type="ORF">ECC02_003485</name>
</gene>
<evidence type="ECO:0000313" key="1">
    <source>
        <dbReference type="EMBL" id="KAF5223466.1"/>
    </source>
</evidence>
<dbReference type="InterPro" id="IPR029063">
    <property type="entry name" value="SAM-dependent_MTases_sf"/>
</dbReference>
<name>A0A7J6YAM5_TRYCR</name>
<protein>
    <submittedName>
        <fullName evidence="1">Uncharacterized protein</fullName>
    </submittedName>
</protein>
<dbReference type="EMBL" id="JABDHM010000019">
    <property type="protein sequence ID" value="KAF5223466.1"/>
    <property type="molecule type" value="Genomic_DNA"/>
</dbReference>
<proteinExistence type="predicted"/>
<comment type="caution">
    <text evidence="1">The sequence shown here is derived from an EMBL/GenBank/DDBJ whole genome shotgun (WGS) entry which is preliminary data.</text>
</comment>
<dbReference type="SUPFAM" id="SSF53335">
    <property type="entry name" value="S-adenosyl-L-methionine-dependent methyltransferases"/>
    <property type="match status" value="1"/>
</dbReference>
<organism evidence="1 2">
    <name type="scientific">Trypanosoma cruzi</name>
    <dbReference type="NCBI Taxonomy" id="5693"/>
    <lineage>
        <taxon>Eukaryota</taxon>
        <taxon>Discoba</taxon>
        <taxon>Euglenozoa</taxon>
        <taxon>Kinetoplastea</taxon>
        <taxon>Metakinetoplastina</taxon>
        <taxon>Trypanosomatida</taxon>
        <taxon>Trypanosomatidae</taxon>
        <taxon>Trypanosoma</taxon>
        <taxon>Schizotrypanum</taxon>
    </lineage>
</organism>
<evidence type="ECO:0000313" key="2">
    <source>
        <dbReference type="Proteomes" id="UP000583944"/>
    </source>
</evidence>
<reference evidence="1 2" key="1">
    <citation type="journal article" date="2019" name="Genome Biol. Evol.">
        <title>Nanopore Sequencing Significantly Improves Genome Assembly of the Protozoan Parasite Trypanosoma cruzi.</title>
        <authorList>
            <person name="Diaz-Viraque F."/>
            <person name="Pita S."/>
            <person name="Greif G."/>
            <person name="de Souza R.C.M."/>
            <person name="Iraola G."/>
            <person name="Robello C."/>
        </authorList>
    </citation>
    <scope>NUCLEOTIDE SEQUENCE [LARGE SCALE GENOMIC DNA]</scope>
    <source>
        <strain evidence="1 2">Berenice</strain>
    </source>
</reference>